<proteinExistence type="predicted"/>
<keyword evidence="2" id="KW-1185">Reference proteome</keyword>
<dbReference type="AlphaFoldDB" id="A0A1G8J3W2"/>
<protein>
    <submittedName>
        <fullName evidence="1">Uncharacterized protein</fullName>
    </submittedName>
</protein>
<accession>A0A1G8J3W2</accession>
<dbReference type="STRING" id="504805.SAMN05421505_1415"/>
<reference evidence="1 2" key="1">
    <citation type="submission" date="2016-10" db="EMBL/GenBank/DDBJ databases">
        <authorList>
            <person name="de Groot N.N."/>
        </authorList>
    </citation>
    <scope>NUCLEOTIDE SEQUENCE [LARGE SCALE GENOMIC DNA]</scope>
    <source>
        <strain evidence="1 2">CPCC 201354</strain>
    </source>
</reference>
<evidence type="ECO:0000313" key="2">
    <source>
        <dbReference type="Proteomes" id="UP000198923"/>
    </source>
</evidence>
<organism evidence="1 2">
    <name type="scientific">Sinosporangium album</name>
    <dbReference type="NCBI Taxonomy" id="504805"/>
    <lineage>
        <taxon>Bacteria</taxon>
        <taxon>Bacillati</taxon>
        <taxon>Actinomycetota</taxon>
        <taxon>Actinomycetes</taxon>
        <taxon>Streptosporangiales</taxon>
        <taxon>Streptosporangiaceae</taxon>
        <taxon>Sinosporangium</taxon>
    </lineage>
</organism>
<name>A0A1G8J3W2_9ACTN</name>
<dbReference type="Proteomes" id="UP000198923">
    <property type="component" value="Unassembled WGS sequence"/>
</dbReference>
<evidence type="ECO:0000313" key="1">
    <source>
        <dbReference type="EMBL" id="SDI25978.1"/>
    </source>
</evidence>
<dbReference type="EMBL" id="FNCN01000041">
    <property type="protein sequence ID" value="SDI25978.1"/>
    <property type="molecule type" value="Genomic_DNA"/>
</dbReference>
<sequence>MTEHLPESPSLYEMVALDPVTQITHFYDA</sequence>
<gene>
    <name evidence="1" type="ORF">SAMN05421505_1415</name>
</gene>